<evidence type="ECO:0000313" key="2">
    <source>
        <dbReference type="EMBL" id="MEA5141692.1"/>
    </source>
</evidence>
<proteinExistence type="predicted"/>
<dbReference type="Proteomes" id="UP001302949">
    <property type="component" value="Unassembled WGS sequence"/>
</dbReference>
<sequence length="424" mass="48865">MLVINSACKKTQESTSKGKVFIENNNGKYILKRNGKPFVIKGVAGYSNLEALKNAGGNTIRTWDTTNLDGILSEAQALNLAVVVGLPMPNISIEANFYQNPQKVQSQYQAYSKLINRYKNHPAVLFWCLGNELAFPQRLQFNAFYQSFNNLVEMIHREDPNHLVTTTVVNIQPRTILNIKLRTEVDFISVNIFGRLKYLAQDLKNLQWLWDGPFLITEWGIDGPWGDANQTVWGSYIENTSTKKAEQYLSIYQQYMPVDNPRFLGSLAFYWGQKQEYTPTWFSLFAENGAAAETVGTMQKIWTNQYPKINPPKIKYMLVDKKGAKDNILFTPNKSIEAQVFMDDKKLDGLTFSWEILPEDWLRVNDTFNDKKPKAINDLLIEQHENHYVFRTPKKEGPYRIYVRVYDQNGLFASANTPFYVVEK</sequence>
<keyword evidence="2" id="KW-0378">Hydrolase</keyword>
<feature type="domain" description="Glycoside hydrolase family 2 catalytic" evidence="1">
    <location>
        <begin position="97"/>
        <end position="220"/>
    </location>
</feature>
<organism evidence="2 3">
    <name type="scientific">Arcicella rigui</name>
    <dbReference type="NCBI Taxonomy" id="797020"/>
    <lineage>
        <taxon>Bacteria</taxon>
        <taxon>Pseudomonadati</taxon>
        <taxon>Bacteroidota</taxon>
        <taxon>Cytophagia</taxon>
        <taxon>Cytophagales</taxon>
        <taxon>Flectobacillaceae</taxon>
        <taxon>Arcicella</taxon>
    </lineage>
</organism>
<dbReference type="InterPro" id="IPR017853">
    <property type="entry name" value="GH"/>
</dbReference>
<evidence type="ECO:0000313" key="3">
    <source>
        <dbReference type="Proteomes" id="UP001302949"/>
    </source>
</evidence>
<comment type="caution">
    <text evidence="2">The sequence shown here is derived from an EMBL/GenBank/DDBJ whole genome shotgun (WGS) entry which is preliminary data.</text>
</comment>
<name>A0ABU5QGD1_9BACT</name>
<protein>
    <submittedName>
        <fullName evidence="2">Glycoside hydrolase family 2 TIM barrel-domain containing protein</fullName>
    </submittedName>
</protein>
<gene>
    <name evidence="2" type="ORF">VB248_21230</name>
</gene>
<reference evidence="2 3" key="1">
    <citation type="submission" date="2023-12" db="EMBL/GenBank/DDBJ databases">
        <title>Novel species of the genus Arcicella isolated from rivers.</title>
        <authorList>
            <person name="Lu H."/>
        </authorList>
    </citation>
    <scope>NUCLEOTIDE SEQUENCE [LARGE SCALE GENOMIC DNA]</scope>
    <source>
        <strain evidence="2 3">KCTC 23307</strain>
    </source>
</reference>
<dbReference type="EMBL" id="JAYFUM010000030">
    <property type="protein sequence ID" value="MEA5141692.1"/>
    <property type="molecule type" value="Genomic_DNA"/>
</dbReference>
<dbReference type="RefSeq" id="WP_323298846.1">
    <property type="nucleotide sequence ID" value="NZ_JAYFUM010000030.1"/>
</dbReference>
<accession>A0ABU5QGD1</accession>
<dbReference type="SUPFAM" id="SSF51445">
    <property type="entry name" value="(Trans)glycosidases"/>
    <property type="match status" value="1"/>
</dbReference>
<dbReference type="InterPro" id="IPR006103">
    <property type="entry name" value="Glyco_hydro_2_cat"/>
</dbReference>
<dbReference type="Pfam" id="PF02836">
    <property type="entry name" value="Glyco_hydro_2_C"/>
    <property type="match status" value="1"/>
</dbReference>
<dbReference type="GO" id="GO:0016787">
    <property type="term" value="F:hydrolase activity"/>
    <property type="evidence" value="ECO:0007669"/>
    <property type="project" value="UniProtKB-KW"/>
</dbReference>
<dbReference type="Gene3D" id="3.20.20.80">
    <property type="entry name" value="Glycosidases"/>
    <property type="match status" value="1"/>
</dbReference>
<keyword evidence="3" id="KW-1185">Reference proteome</keyword>
<evidence type="ECO:0000259" key="1">
    <source>
        <dbReference type="Pfam" id="PF02836"/>
    </source>
</evidence>